<protein>
    <recommendedName>
        <fullName evidence="8">Polycystin cation channel PKD1/PKD2 domain-containing protein</fullName>
    </recommendedName>
</protein>
<feature type="region of interest" description="Disordered" evidence="5">
    <location>
        <begin position="278"/>
        <end position="300"/>
    </location>
</feature>
<evidence type="ECO:0000256" key="6">
    <source>
        <dbReference type="SAM" id="Phobius"/>
    </source>
</evidence>
<feature type="domain" description="Polycystin cation channel PKD1/PKD2" evidence="8">
    <location>
        <begin position="27"/>
        <end position="166"/>
    </location>
</feature>
<dbReference type="GO" id="GO:0016020">
    <property type="term" value="C:membrane"/>
    <property type="evidence" value="ECO:0007669"/>
    <property type="project" value="UniProtKB-SubCell"/>
</dbReference>
<dbReference type="InterPro" id="IPR003915">
    <property type="entry name" value="PKD_2"/>
</dbReference>
<keyword evidence="7" id="KW-0732">Signal</keyword>
<organism evidence="9">
    <name type="scientific">Octactis speculum</name>
    <dbReference type="NCBI Taxonomy" id="3111310"/>
    <lineage>
        <taxon>Eukaryota</taxon>
        <taxon>Sar</taxon>
        <taxon>Stramenopiles</taxon>
        <taxon>Ochrophyta</taxon>
        <taxon>Dictyochophyceae</taxon>
        <taxon>Dictyochales</taxon>
        <taxon>Dictyochaceae</taxon>
        <taxon>Octactis</taxon>
    </lineage>
</organism>
<accession>A0A7S2DRV5</accession>
<feature type="signal peptide" evidence="7">
    <location>
        <begin position="1"/>
        <end position="16"/>
    </location>
</feature>
<dbReference type="PRINTS" id="PR01433">
    <property type="entry name" value="POLYCYSTIN2"/>
</dbReference>
<dbReference type="InterPro" id="IPR013122">
    <property type="entry name" value="PKD1_2_channel"/>
</dbReference>
<dbReference type="Gene3D" id="1.10.287.70">
    <property type="match status" value="1"/>
</dbReference>
<keyword evidence="2 6" id="KW-0812">Transmembrane</keyword>
<evidence type="ECO:0000256" key="4">
    <source>
        <dbReference type="ARBA" id="ARBA00023136"/>
    </source>
</evidence>
<evidence type="ECO:0000256" key="2">
    <source>
        <dbReference type="ARBA" id="ARBA00022692"/>
    </source>
</evidence>
<dbReference type="GO" id="GO:0005509">
    <property type="term" value="F:calcium ion binding"/>
    <property type="evidence" value="ECO:0007669"/>
    <property type="project" value="InterPro"/>
</dbReference>
<feature type="transmembrane region" description="Helical" evidence="6">
    <location>
        <begin position="139"/>
        <end position="164"/>
    </location>
</feature>
<proteinExistence type="predicted"/>
<evidence type="ECO:0000256" key="3">
    <source>
        <dbReference type="ARBA" id="ARBA00022989"/>
    </source>
</evidence>
<evidence type="ECO:0000259" key="8">
    <source>
        <dbReference type="Pfam" id="PF08016"/>
    </source>
</evidence>
<reference evidence="9" key="1">
    <citation type="submission" date="2021-01" db="EMBL/GenBank/DDBJ databases">
        <authorList>
            <person name="Corre E."/>
            <person name="Pelletier E."/>
            <person name="Niang G."/>
            <person name="Scheremetjew M."/>
            <person name="Finn R."/>
            <person name="Kale V."/>
            <person name="Holt S."/>
            <person name="Cochrane G."/>
            <person name="Meng A."/>
            <person name="Brown T."/>
            <person name="Cohen L."/>
        </authorList>
    </citation>
    <scope>NUCLEOTIDE SEQUENCE</scope>
    <source>
        <strain evidence="9">CCMP1381</strain>
    </source>
</reference>
<name>A0A7S2DRV5_9STRA</name>
<evidence type="ECO:0000256" key="1">
    <source>
        <dbReference type="ARBA" id="ARBA00004141"/>
    </source>
</evidence>
<comment type="subcellular location">
    <subcellularLocation>
        <location evidence="1">Membrane</location>
        <topology evidence="1">Multi-pass membrane protein</topology>
    </subcellularLocation>
</comment>
<evidence type="ECO:0000256" key="5">
    <source>
        <dbReference type="SAM" id="MobiDB-lite"/>
    </source>
</evidence>
<dbReference type="AlphaFoldDB" id="A0A7S2DRV5"/>
<evidence type="ECO:0000256" key="7">
    <source>
        <dbReference type="SAM" id="SignalP"/>
    </source>
</evidence>
<dbReference type="EMBL" id="HBGS01048154">
    <property type="protein sequence ID" value="CAD9462432.1"/>
    <property type="molecule type" value="Transcribed_RNA"/>
</dbReference>
<dbReference type="InterPro" id="IPR051223">
    <property type="entry name" value="Polycystin"/>
</dbReference>
<evidence type="ECO:0000313" key="9">
    <source>
        <dbReference type="EMBL" id="CAD9462432.1"/>
    </source>
</evidence>
<keyword evidence="4 6" id="KW-0472">Membrane</keyword>
<dbReference type="Pfam" id="PF08016">
    <property type="entry name" value="PKD_channel"/>
    <property type="match status" value="1"/>
</dbReference>
<dbReference type="PANTHER" id="PTHR10877:SF183">
    <property type="entry name" value="AT14535P-RELATED"/>
    <property type="match status" value="1"/>
</dbReference>
<keyword evidence="3 6" id="KW-1133">Transmembrane helix</keyword>
<feature type="transmembrane region" description="Helical" evidence="6">
    <location>
        <begin position="78"/>
        <end position="98"/>
    </location>
</feature>
<gene>
    <name evidence="9" type="ORF">DSPE1174_LOCUS25042</name>
</gene>
<feature type="chain" id="PRO_5031007843" description="Polycystin cation channel PKD1/PKD2 domain-containing protein" evidence="7">
    <location>
        <begin position="17"/>
        <end position="312"/>
    </location>
</feature>
<sequence length="312" mass="35687">MLFRIFLLLQVSGVKDKLLETHFLDDIQYTMKVKQWVDGLNSLNAVISFIKIFKYTAQHKKLGQFTKTVVKASQQMGSFVFVTLVVLFGYAIAFHIAFGHELSQYKDFKTSVLTLFQGLVGDFDSDSILNSNIGQLGTLLYLTYIFLMFFVIMSMLLSIIANAFDDVLEENEARTDVDPLTSDLSYIYNTPIRWFKQRFIGDVEVSTIAPMDSEPDNLDEISLDEAMESHDTFVAYAATYKKTLNRMAILQDSQTQLEDLFEAITKKLDLDRILEEPEIQETKMSDPVPEQDAKLKSSRSLKSILLEKKNKK</sequence>
<dbReference type="PANTHER" id="PTHR10877">
    <property type="entry name" value="POLYCYSTIN FAMILY MEMBER"/>
    <property type="match status" value="1"/>
</dbReference>